<gene>
    <name evidence="2" type="ORF">NCAV_1752</name>
</gene>
<accession>A0A2K5ATE7</accession>
<protein>
    <recommendedName>
        <fullName evidence="1">UPF0201 protein NCAV_1752</fullName>
    </recommendedName>
</protein>
<dbReference type="InterPro" id="IPR002739">
    <property type="entry name" value="PAB1135-like"/>
</dbReference>
<dbReference type="Pfam" id="PF01877">
    <property type="entry name" value="RNA_binding"/>
    <property type="match status" value="1"/>
</dbReference>
<evidence type="ECO:0000256" key="1">
    <source>
        <dbReference type="HAMAP-Rule" id="MF_01112"/>
    </source>
</evidence>
<dbReference type="EMBL" id="LT981265">
    <property type="protein sequence ID" value="SPC34915.1"/>
    <property type="molecule type" value="Genomic_DNA"/>
</dbReference>
<dbReference type="HAMAP" id="MF_01112">
    <property type="entry name" value="UPF0201"/>
    <property type="match status" value="1"/>
</dbReference>
<keyword evidence="3" id="KW-1185">Reference proteome</keyword>
<proteinExistence type="inferred from homology"/>
<evidence type="ECO:0000313" key="2">
    <source>
        <dbReference type="EMBL" id="SPC34915.1"/>
    </source>
</evidence>
<dbReference type="PANTHER" id="PTHR39652:SF1">
    <property type="entry name" value="UPF0201 PROTEIN TK1335"/>
    <property type="match status" value="1"/>
</dbReference>
<sequence length="163" mass="18759">MENEEEGLLILKRIITYLHHDLWIYMSDNSLESTLVDVGVECKVYPSEDPSKVIKAVKNVIDGLELVHEDDMVRARASLSIDALSKMKRQIQSRQVMDTFRRIMLENESEDGYLTWLYLNKQAAYAGSIVVCEDADESPLGPIKVTIRSRGMKVRRVIDWLTR</sequence>
<name>A0A2K5ATE7_9ARCH</name>
<dbReference type="PANTHER" id="PTHR39652">
    <property type="entry name" value="UPF0201 PROTEIN TK1335"/>
    <property type="match status" value="1"/>
</dbReference>
<dbReference type="Proteomes" id="UP000236248">
    <property type="component" value="Chromosome NCAV"/>
</dbReference>
<dbReference type="SUPFAM" id="SSF55282">
    <property type="entry name" value="RL5-like"/>
    <property type="match status" value="1"/>
</dbReference>
<organism evidence="2 3">
    <name type="scientific">Candidatus Nitrosocaldus cavascurensis</name>
    <dbReference type="NCBI Taxonomy" id="2058097"/>
    <lineage>
        <taxon>Archaea</taxon>
        <taxon>Nitrososphaerota</taxon>
        <taxon>Nitrososphaeria</taxon>
        <taxon>Candidatus Nitrosocaldales</taxon>
        <taxon>Candidatus Nitrosocaldaceae</taxon>
        <taxon>Candidatus Nitrosocaldus</taxon>
    </lineage>
</organism>
<dbReference type="KEGG" id="ncv:NCAV_1752"/>
<dbReference type="Gene3D" id="3.30.1440.10">
    <property type="match status" value="1"/>
</dbReference>
<dbReference type="InterPro" id="IPR022803">
    <property type="entry name" value="Ribosomal_uL5_dom_sf"/>
</dbReference>
<evidence type="ECO:0000313" key="3">
    <source>
        <dbReference type="Proteomes" id="UP000236248"/>
    </source>
</evidence>
<reference evidence="3" key="1">
    <citation type="submission" date="2018-01" db="EMBL/GenBank/DDBJ databases">
        <authorList>
            <person name="Kerou L M."/>
        </authorList>
    </citation>
    <scope>NUCLEOTIDE SEQUENCE [LARGE SCALE GENOMIC DNA]</scope>
    <source>
        <strain evidence="3">SCU2</strain>
    </source>
</reference>
<dbReference type="AlphaFoldDB" id="A0A2K5ATE7"/>
<comment type="similarity">
    <text evidence="1">Belongs to the UPF0201 family.</text>
</comment>